<reference evidence="3 4" key="1">
    <citation type="submission" date="2021-01" db="EMBL/GenBank/DDBJ databases">
        <title>Sequencing the genomes of 1000 actinobacteria strains.</title>
        <authorList>
            <person name="Klenk H.-P."/>
        </authorList>
    </citation>
    <scope>NUCLEOTIDE SEQUENCE [LARGE SCALE GENOMIC DNA]</scope>
    <source>
        <strain evidence="3 4">DSM 13657</strain>
    </source>
</reference>
<proteinExistence type="inferred from homology"/>
<evidence type="ECO:0000256" key="1">
    <source>
        <dbReference type="ARBA" id="ARBA00006525"/>
    </source>
</evidence>
<dbReference type="Pfam" id="PF02481">
    <property type="entry name" value="DNA_processg_A"/>
    <property type="match status" value="1"/>
</dbReference>
<comment type="similarity">
    <text evidence="1">Belongs to the DprA/Smf family.</text>
</comment>
<evidence type="ECO:0000313" key="3">
    <source>
        <dbReference type="EMBL" id="MBM7817042.1"/>
    </source>
</evidence>
<name>A0ABS2SLA0_9MICO</name>
<dbReference type="SUPFAM" id="SSF102405">
    <property type="entry name" value="MCP/YpsA-like"/>
    <property type="match status" value="1"/>
</dbReference>
<dbReference type="Proteomes" id="UP000809290">
    <property type="component" value="Unassembled WGS sequence"/>
</dbReference>
<dbReference type="PANTHER" id="PTHR43022:SF1">
    <property type="entry name" value="PROTEIN SMF"/>
    <property type="match status" value="1"/>
</dbReference>
<dbReference type="Gene3D" id="3.40.50.450">
    <property type="match status" value="1"/>
</dbReference>
<gene>
    <name evidence="3" type="ORF">JOE56_001736</name>
</gene>
<dbReference type="EMBL" id="JAFBCP010000001">
    <property type="protein sequence ID" value="MBM7817042.1"/>
    <property type="molecule type" value="Genomic_DNA"/>
</dbReference>
<dbReference type="InterPro" id="IPR057666">
    <property type="entry name" value="DrpA_SLOG"/>
</dbReference>
<comment type="caution">
    <text evidence="3">The sequence shown here is derived from an EMBL/GenBank/DDBJ whole genome shotgun (WGS) entry which is preliminary data.</text>
</comment>
<keyword evidence="4" id="KW-1185">Reference proteome</keyword>
<dbReference type="InterPro" id="IPR003488">
    <property type="entry name" value="DprA"/>
</dbReference>
<dbReference type="PANTHER" id="PTHR43022">
    <property type="entry name" value="PROTEIN SMF"/>
    <property type="match status" value="1"/>
</dbReference>
<evidence type="ECO:0000259" key="2">
    <source>
        <dbReference type="Pfam" id="PF02481"/>
    </source>
</evidence>
<dbReference type="RefSeq" id="WP_204515691.1">
    <property type="nucleotide sequence ID" value="NZ_JAFBCP010000001.1"/>
</dbReference>
<protein>
    <submittedName>
        <fullName evidence="3">DNA processing protein</fullName>
    </submittedName>
</protein>
<feature type="domain" description="Smf/DprA SLOG" evidence="2">
    <location>
        <begin position="96"/>
        <end position="308"/>
    </location>
</feature>
<organism evidence="3 4">
    <name type="scientific">Brevibacterium paucivorans</name>
    <dbReference type="NCBI Taxonomy" id="170994"/>
    <lineage>
        <taxon>Bacteria</taxon>
        <taxon>Bacillati</taxon>
        <taxon>Actinomycetota</taxon>
        <taxon>Actinomycetes</taxon>
        <taxon>Micrococcales</taxon>
        <taxon>Brevibacteriaceae</taxon>
        <taxon>Brevibacterium</taxon>
    </lineage>
</organism>
<accession>A0ABS2SLA0</accession>
<sequence>MSVVDDVVLAMADVMRLSEPGDRLLSMCVDVVGPEEVLACVRGEVAQSRVVRVLHDAGAEVSSADFATAVERWSARVNMLDAARDVRVMGKLGCRLIVRGGSEWASALDDLGDERPLGVWVRGAGSLRVMASKAIALVGARAPSDYGVSVARSLGFELARDGFAVVSGGAYGIDSAAHEGAMRGANGPATVAFMAGGVDSLYPKGNVDLLRAVSDAGLIVSECPPGATAMRHRFLARNRLIAALSGATVVVQAGFRSGAINTAHRAAELGRQVGAVPGRVTDPQSSGCHRLLRDGAAVVVTSTEEVKELVGGLDAVREGDSYASQAELRITDDLDERELRVFAALPTVRGAGLDSVASKAGVTVNEARSVVGVLMMKGRAAKDTHGWKKHGYET</sequence>
<evidence type="ECO:0000313" key="4">
    <source>
        <dbReference type="Proteomes" id="UP000809290"/>
    </source>
</evidence>